<feature type="region of interest" description="Disordered" evidence="1">
    <location>
        <begin position="1"/>
        <end position="23"/>
    </location>
</feature>
<proteinExistence type="predicted"/>
<reference evidence="3" key="1">
    <citation type="journal article" date="2019" name="Int. J. Syst. Evol. Microbiol.">
        <title>The Global Catalogue of Microorganisms (GCM) 10K type strain sequencing project: providing services to taxonomists for standard genome sequencing and annotation.</title>
        <authorList>
            <consortium name="The Broad Institute Genomics Platform"/>
            <consortium name="The Broad Institute Genome Sequencing Center for Infectious Disease"/>
            <person name="Wu L."/>
            <person name="Ma J."/>
        </authorList>
    </citation>
    <scope>NUCLEOTIDE SEQUENCE [LARGE SCALE GENOMIC DNA]</scope>
    <source>
        <strain evidence="3">JCM 16914</strain>
    </source>
</reference>
<dbReference type="Proteomes" id="UP001500133">
    <property type="component" value="Unassembled WGS sequence"/>
</dbReference>
<protein>
    <submittedName>
        <fullName evidence="2">Uncharacterized protein</fullName>
    </submittedName>
</protein>
<organism evidence="2 3">
    <name type="scientific">Halomonas cibimaris</name>
    <dbReference type="NCBI Taxonomy" id="657012"/>
    <lineage>
        <taxon>Bacteria</taxon>
        <taxon>Pseudomonadati</taxon>
        <taxon>Pseudomonadota</taxon>
        <taxon>Gammaproteobacteria</taxon>
        <taxon>Oceanospirillales</taxon>
        <taxon>Halomonadaceae</taxon>
        <taxon>Halomonas</taxon>
    </lineage>
</organism>
<keyword evidence="3" id="KW-1185">Reference proteome</keyword>
<gene>
    <name evidence="2" type="ORF">GCM10022228_13740</name>
</gene>
<evidence type="ECO:0000313" key="3">
    <source>
        <dbReference type="Proteomes" id="UP001500133"/>
    </source>
</evidence>
<comment type="caution">
    <text evidence="2">The sequence shown here is derived from an EMBL/GenBank/DDBJ whole genome shotgun (WGS) entry which is preliminary data.</text>
</comment>
<sequence length="146" mass="16460">MAAKKRKAMAGGKRATETREPRATEKPCVLFSFKHFHDADDTGQSLSNWAEDNPGQLAGLLQKMAHISQQTVPEARQDTTLTLYGRFPESANTDFACPRHLQGQKNWGVIRNIGGQKPRAAGFLQGNIFYVVFLDKHHQFYKSSRR</sequence>
<feature type="compositionally biased region" description="Basic and acidic residues" evidence="1">
    <location>
        <begin position="14"/>
        <end position="23"/>
    </location>
</feature>
<name>A0ABP7LQ47_9GAMM</name>
<dbReference type="RefSeq" id="WP_344703674.1">
    <property type="nucleotide sequence ID" value="NZ_BAAAZT010000065.1"/>
</dbReference>
<dbReference type="EMBL" id="BAAAZT010000065">
    <property type="protein sequence ID" value="GAA3904790.1"/>
    <property type="molecule type" value="Genomic_DNA"/>
</dbReference>
<evidence type="ECO:0000256" key="1">
    <source>
        <dbReference type="SAM" id="MobiDB-lite"/>
    </source>
</evidence>
<evidence type="ECO:0000313" key="2">
    <source>
        <dbReference type="EMBL" id="GAA3904790.1"/>
    </source>
</evidence>
<accession>A0ABP7LQ47</accession>